<feature type="compositionally biased region" description="Basic and acidic residues" evidence="1">
    <location>
        <begin position="305"/>
        <end position="320"/>
    </location>
</feature>
<dbReference type="InterPro" id="IPR036420">
    <property type="entry name" value="BRCT_dom_sf"/>
</dbReference>
<dbReference type="Proteomes" id="UP001562354">
    <property type="component" value="Unassembled WGS sequence"/>
</dbReference>
<feature type="region of interest" description="Disordered" evidence="1">
    <location>
        <begin position="655"/>
        <end position="677"/>
    </location>
</feature>
<evidence type="ECO:0000313" key="3">
    <source>
        <dbReference type="EMBL" id="KAL1297258.1"/>
    </source>
</evidence>
<accession>A0ABR3P3K2</accession>
<dbReference type="Gene3D" id="3.40.50.10190">
    <property type="entry name" value="BRCT domain"/>
    <property type="match status" value="2"/>
</dbReference>
<dbReference type="RefSeq" id="XP_069196940.1">
    <property type="nucleotide sequence ID" value="XM_069344513.1"/>
</dbReference>
<evidence type="ECO:0000256" key="1">
    <source>
        <dbReference type="SAM" id="MobiDB-lite"/>
    </source>
</evidence>
<feature type="domain" description="BRCT" evidence="2">
    <location>
        <begin position="553"/>
        <end position="651"/>
    </location>
</feature>
<dbReference type="InterPro" id="IPR001357">
    <property type="entry name" value="BRCT_dom"/>
</dbReference>
<feature type="region of interest" description="Disordered" evidence="1">
    <location>
        <begin position="170"/>
        <end position="211"/>
    </location>
</feature>
<dbReference type="SUPFAM" id="SSF52113">
    <property type="entry name" value="BRCT domain"/>
    <property type="match status" value="1"/>
</dbReference>
<keyword evidence="4" id="KW-1185">Reference proteome</keyword>
<proteinExistence type="predicted"/>
<organism evidence="3 4">
    <name type="scientific">Neodothiora populina</name>
    <dbReference type="NCBI Taxonomy" id="2781224"/>
    <lineage>
        <taxon>Eukaryota</taxon>
        <taxon>Fungi</taxon>
        <taxon>Dikarya</taxon>
        <taxon>Ascomycota</taxon>
        <taxon>Pezizomycotina</taxon>
        <taxon>Dothideomycetes</taxon>
        <taxon>Dothideomycetidae</taxon>
        <taxon>Dothideales</taxon>
        <taxon>Dothioraceae</taxon>
        <taxon>Neodothiora</taxon>
    </lineage>
</organism>
<feature type="compositionally biased region" description="Low complexity" evidence="1">
    <location>
        <begin position="430"/>
        <end position="449"/>
    </location>
</feature>
<feature type="region of interest" description="Disordered" evidence="1">
    <location>
        <begin position="263"/>
        <end position="455"/>
    </location>
</feature>
<evidence type="ECO:0000259" key="2">
    <source>
        <dbReference type="PROSITE" id="PS50172"/>
    </source>
</evidence>
<evidence type="ECO:0000313" key="4">
    <source>
        <dbReference type="Proteomes" id="UP001562354"/>
    </source>
</evidence>
<comment type="caution">
    <text evidence="3">The sequence shown here is derived from an EMBL/GenBank/DDBJ whole genome shotgun (WGS) entry which is preliminary data.</text>
</comment>
<dbReference type="PROSITE" id="PS50172">
    <property type="entry name" value="BRCT"/>
    <property type="match status" value="1"/>
</dbReference>
<dbReference type="GeneID" id="95978517"/>
<dbReference type="EMBL" id="JBFMKM010000016">
    <property type="protein sequence ID" value="KAL1297258.1"/>
    <property type="molecule type" value="Genomic_DNA"/>
</dbReference>
<protein>
    <recommendedName>
        <fullName evidence="2">BRCT domain-containing protein</fullName>
    </recommendedName>
</protein>
<name>A0ABR3P3K2_9PEZI</name>
<feature type="compositionally biased region" description="Basic and acidic residues" evidence="1">
    <location>
        <begin position="410"/>
        <end position="426"/>
    </location>
</feature>
<feature type="compositionally biased region" description="Low complexity" evidence="1">
    <location>
        <begin position="657"/>
        <end position="667"/>
    </location>
</feature>
<sequence>MFCWRFVLEDASGVSIESHDVDMHEDIQLLHIEGILSNTSSWHFTQFGDDTQAKNDYICDIEIKTGSAGFTSEIDGIRIRQPPFKEGVHQTLYFDLPTSGEKSRYVALLRPDDIVEFKEQCVQLKVALVQVAKHDPNIEVRSSAVHISPVKHVAAGGEYGNKDHMLAGDLTGPQDPTATEARPVGEDTQDPYSTGLERLSASPHRSPTAGITRPSQIIQESPIRPTMHQQASTISRVAESLPFSSLIGERATGMQSPFAMMPEKQASDSLGESQVERRSRRVGRSVLSSVEHSNVSAQYDIGMTDDGRTGDENWLDHSPEADTLSSKADPNPNHPPTPSAGSDDARQNHLEHDDSPDAAMPHVEAQTPEPGPQGRKRKIVTYGKSGQHNSTSKRKKTTTEPKMPILSNESTRDDSPSVARSEESARRTSSRLSASQRADSPSPSAVSSERSQKTNKQLRILFPSVSRVKSLAVHMRFLKDHHVKEAKDQNPKSFDIFCVDQGELKTTAKLLISLVHGKTIVTDDWVSKSIVAKQLLDTGPFLPTDLKASKDKDRSQMFGDVVMYFTPKLRKDYGKGWDDIQAIIKQTGATIVSCAPTRIPKNVEVDFYLASEKDDAHLVELQEKSICVYHKDILTQSILAGELFDEDPYELPTAPVAEAASNGKAAASTRTGKTRKK</sequence>
<gene>
    <name evidence="3" type="ORF">AAFC00_004817</name>
</gene>
<feature type="compositionally biased region" description="Basic and acidic residues" evidence="1">
    <location>
        <begin position="343"/>
        <end position="355"/>
    </location>
</feature>
<reference evidence="3 4" key="1">
    <citation type="submission" date="2024-07" db="EMBL/GenBank/DDBJ databases">
        <title>Draft sequence of the Neodothiora populina.</title>
        <authorList>
            <person name="Drown D.D."/>
            <person name="Schuette U.S."/>
            <person name="Buechlein A.B."/>
            <person name="Rusch D.R."/>
            <person name="Winton L.W."/>
            <person name="Adams G.A."/>
        </authorList>
    </citation>
    <scope>NUCLEOTIDE SEQUENCE [LARGE SCALE GENOMIC DNA]</scope>
    <source>
        <strain evidence="3 4">CPC 39397</strain>
    </source>
</reference>